<dbReference type="InterPro" id="IPR052747">
    <property type="entry name" value="TA_system_RelE_toxin"/>
</dbReference>
<name>A0A358HPM5_9PROT</name>
<reference evidence="4 5" key="1">
    <citation type="journal article" date="2018" name="Nat. Biotechnol.">
        <title>A standardized bacterial taxonomy based on genome phylogeny substantially revises the tree of life.</title>
        <authorList>
            <person name="Parks D.H."/>
            <person name="Chuvochina M."/>
            <person name="Waite D.W."/>
            <person name="Rinke C."/>
            <person name="Skarshewski A."/>
            <person name="Chaumeil P.A."/>
            <person name="Hugenholtz P."/>
        </authorList>
    </citation>
    <scope>NUCLEOTIDE SEQUENCE [LARGE SCALE GENOMIC DNA]</scope>
    <source>
        <strain evidence="2">UBA8707</strain>
        <strain evidence="3">UBA9881</strain>
    </source>
</reference>
<dbReference type="Gene3D" id="3.30.2310.20">
    <property type="entry name" value="RelE-like"/>
    <property type="match status" value="1"/>
</dbReference>
<evidence type="ECO:0000313" key="2">
    <source>
        <dbReference type="EMBL" id="HBU97139.1"/>
    </source>
</evidence>
<dbReference type="InterPro" id="IPR007712">
    <property type="entry name" value="RelE/ParE_toxin"/>
</dbReference>
<evidence type="ECO:0000313" key="5">
    <source>
        <dbReference type="Proteomes" id="UP000264753"/>
    </source>
</evidence>
<dbReference type="SUPFAM" id="SSF143011">
    <property type="entry name" value="RelE-like"/>
    <property type="match status" value="1"/>
</dbReference>
<dbReference type="PANTHER" id="PTHR38813">
    <property type="match status" value="1"/>
</dbReference>
<dbReference type="Proteomes" id="UP000264179">
    <property type="component" value="Unassembled WGS sequence"/>
</dbReference>
<protein>
    <submittedName>
        <fullName evidence="2">Plasmid stabilization protein</fullName>
    </submittedName>
</protein>
<evidence type="ECO:0000313" key="3">
    <source>
        <dbReference type="EMBL" id="HCW66501.1"/>
    </source>
</evidence>
<accession>A0A358HPM5</accession>
<evidence type="ECO:0000313" key="4">
    <source>
        <dbReference type="Proteomes" id="UP000264179"/>
    </source>
</evidence>
<dbReference type="Proteomes" id="UP000264753">
    <property type="component" value="Unassembled WGS sequence"/>
</dbReference>
<dbReference type="AlphaFoldDB" id="A0A358HPM5"/>
<dbReference type="Pfam" id="PF05016">
    <property type="entry name" value="ParE_toxin"/>
    <property type="match status" value="1"/>
</dbReference>
<organism evidence="2 5">
    <name type="scientific">Thalassospira lucentensis</name>
    <dbReference type="NCBI Taxonomy" id="168935"/>
    <lineage>
        <taxon>Bacteria</taxon>
        <taxon>Pseudomonadati</taxon>
        <taxon>Pseudomonadota</taxon>
        <taxon>Alphaproteobacteria</taxon>
        <taxon>Rhodospirillales</taxon>
        <taxon>Thalassospiraceae</taxon>
        <taxon>Thalassospira</taxon>
    </lineage>
</organism>
<sequence length="85" mass="9631">MLQVVYAREARKALRKIPKKIRDGITGKIDLIAQNPRRTDLDIKPLKGVAACRLRVGQYRVIYTEDGVILDVLKVGPRGDVYDKL</sequence>
<dbReference type="EMBL" id="DOOG01000037">
    <property type="protein sequence ID" value="HBU97139.1"/>
    <property type="molecule type" value="Genomic_DNA"/>
</dbReference>
<dbReference type="EMBL" id="DPOP01000043">
    <property type="protein sequence ID" value="HCW66501.1"/>
    <property type="molecule type" value="Genomic_DNA"/>
</dbReference>
<dbReference type="PANTHER" id="PTHR38813:SF1">
    <property type="entry name" value="TOXIN RELE1-RELATED"/>
    <property type="match status" value="1"/>
</dbReference>
<dbReference type="RefSeq" id="WP_276651676.1">
    <property type="nucleotide sequence ID" value="NZ_DOOG01000037.1"/>
</dbReference>
<proteinExistence type="predicted"/>
<comment type="caution">
    <text evidence="2">The sequence shown here is derived from an EMBL/GenBank/DDBJ whole genome shotgun (WGS) entry which is preliminary data.</text>
</comment>
<dbReference type="InterPro" id="IPR035093">
    <property type="entry name" value="RelE/ParE_toxin_dom_sf"/>
</dbReference>
<keyword evidence="1" id="KW-1277">Toxin-antitoxin system</keyword>
<evidence type="ECO:0000256" key="1">
    <source>
        <dbReference type="ARBA" id="ARBA00022649"/>
    </source>
</evidence>
<gene>
    <name evidence="2" type="ORF">DEF21_04430</name>
    <name evidence="3" type="ORF">DHR80_04660</name>
</gene>